<protein>
    <submittedName>
        <fullName evidence="9">Anti-sigma factor domain-containing protein</fullName>
    </submittedName>
</protein>
<organism evidence="9 10">
    <name type="scientific">Cytobacillus stercorigallinarum</name>
    <dbReference type="NCBI Taxonomy" id="2762240"/>
    <lineage>
        <taxon>Bacteria</taxon>
        <taxon>Bacillati</taxon>
        <taxon>Bacillota</taxon>
        <taxon>Bacilli</taxon>
        <taxon>Bacillales</taxon>
        <taxon>Bacillaceae</taxon>
        <taxon>Cytobacillus</taxon>
    </lineage>
</organism>
<evidence type="ECO:0000313" key="10">
    <source>
        <dbReference type="Proteomes" id="UP000657931"/>
    </source>
</evidence>
<dbReference type="RefSeq" id="WP_191812622.1">
    <property type="nucleotide sequence ID" value="NZ_JACSQT010000002.1"/>
</dbReference>
<feature type="region of interest" description="Disordered" evidence="6">
    <location>
        <begin position="208"/>
        <end position="390"/>
    </location>
</feature>
<evidence type="ECO:0000256" key="6">
    <source>
        <dbReference type="SAM" id="MobiDB-lite"/>
    </source>
</evidence>
<evidence type="ECO:0000313" key="9">
    <source>
        <dbReference type="EMBL" id="MBD7936946.1"/>
    </source>
</evidence>
<evidence type="ECO:0000259" key="8">
    <source>
        <dbReference type="PROSITE" id="PS51849"/>
    </source>
</evidence>
<dbReference type="PROSITE" id="PS51849">
    <property type="entry name" value="RSGI_N"/>
    <property type="match status" value="1"/>
</dbReference>
<comment type="caution">
    <text evidence="9">The sequence shown here is derived from an EMBL/GenBank/DDBJ whole genome shotgun (WGS) entry which is preliminary data.</text>
</comment>
<keyword evidence="10" id="KW-1185">Reference proteome</keyword>
<dbReference type="InterPro" id="IPR024449">
    <property type="entry name" value="Anti-sigma_RsgI_N"/>
</dbReference>
<reference evidence="9 10" key="1">
    <citation type="submission" date="2020-08" db="EMBL/GenBank/DDBJ databases">
        <title>A Genomic Blueprint of the Chicken Gut Microbiome.</title>
        <authorList>
            <person name="Gilroy R."/>
            <person name="Ravi A."/>
            <person name="Getino M."/>
            <person name="Pursley I."/>
            <person name="Horton D.L."/>
            <person name="Alikhan N.-F."/>
            <person name="Baker D."/>
            <person name="Gharbi K."/>
            <person name="Hall N."/>
            <person name="Watson M."/>
            <person name="Adriaenssens E.M."/>
            <person name="Foster-Nyarko E."/>
            <person name="Jarju S."/>
            <person name="Secka A."/>
            <person name="Antonio M."/>
            <person name="Oren A."/>
            <person name="Chaudhuri R."/>
            <person name="La Ragione R.M."/>
            <person name="Hildebrand F."/>
            <person name="Pallen M.J."/>
        </authorList>
    </citation>
    <scope>NUCLEOTIDE SEQUENCE [LARGE SCALE GENOMIC DNA]</scope>
    <source>
        <strain evidence="9 10">Sa5YUA1</strain>
    </source>
</reference>
<dbReference type="Proteomes" id="UP000657931">
    <property type="component" value="Unassembled WGS sequence"/>
</dbReference>
<dbReference type="Pfam" id="PF23750">
    <property type="entry name" value="RsgI_M"/>
    <property type="match status" value="1"/>
</dbReference>
<sequence length="390" mass="45791">MKRGVIVAIDERFLTLLTNEGEFYLSHKFEAIYEIGQEIEFEPVKKNPRVKYVKKPKYVKMIMLAAVFVLSFLGMSFWPNQSEQMISAYMTIDINPSIELAVNEQFEVVQLKGYNADGKKIVEEISGWENKQFDIIFSDILAIIKSQGYMKKGKELTFATVIMSDQYFEESLRKHTDFVTKKVNEEEVSLNLIEGSKTERQLAQEKGLTLGAYKESNESTEYDNAPKSDIDESEEQKMSEVTKEESDEQEDKKEMEKHTSIEEKEIKQASDDKEATNASKVANESKIINHEEEEIEEKVYRKRYTDEEHKGPPSKKNKDMDDLNLKEKHQNKHDKKDYHKKDDDKKNDNDKDNNRGRDDDEWHDRHHPGKRNDEVRDENNERKKYNYESP</sequence>
<name>A0ABR8QN43_9BACI</name>
<keyword evidence="3 7" id="KW-0812">Transmembrane</keyword>
<keyword evidence="2" id="KW-1003">Cell membrane</keyword>
<dbReference type="InterPro" id="IPR055431">
    <property type="entry name" value="RsgI_M"/>
</dbReference>
<feature type="domain" description="RsgI N-terminal anti-sigma" evidence="8">
    <location>
        <begin position="2"/>
        <end position="50"/>
    </location>
</feature>
<evidence type="ECO:0000256" key="2">
    <source>
        <dbReference type="ARBA" id="ARBA00022475"/>
    </source>
</evidence>
<evidence type="ECO:0000256" key="1">
    <source>
        <dbReference type="ARBA" id="ARBA00004162"/>
    </source>
</evidence>
<feature type="transmembrane region" description="Helical" evidence="7">
    <location>
        <begin position="58"/>
        <end position="78"/>
    </location>
</feature>
<dbReference type="Pfam" id="PF12791">
    <property type="entry name" value="RsgI_N"/>
    <property type="match status" value="1"/>
</dbReference>
<dbReference type="EMBL" id="JACSQT010000002">
    <property type="protein sequence ID" value="MBD7936946.1"/>
    <property type="molecule type" value="Genomic_DNA"/>
</dbReference>
<gene>
    <name evidence="9" type="ORF">H9655_07875</name>
</gene>
<evidence type="ECO:0000256" key="7">
    <source>
        <dbReference type="SAM" id="Phobius"/>
    </source>
</evidence>
<accession>A0ABR8QN43</accession>
<keyword evidence="5 7" id="KW-0472">Membrane</keyword>
<proteinExistence type="predicted"/>
<feature type="compositionally biased region" description="Basic and acidic residues" evidence="6">
    <location>
        <begin position="224"/>
        <end position="275"/>
    </location>
</feature>
<comment type="subcellular location">
    <subcellularLocation>
        <location evidence="1">Cell membrane</location>
        <topology evidence="1">Single-pass membrane protein</topology>
    </subcellularLocation>
</comment>
<feature type="compositionally biased region" description="Basic and acidic residues" evidence="6">
    <location>
        <begin position="297"/>
        <end position="390"/>
    </location>
</feature>
<evidence type="ECO:0000256" key="3">
    <source>
        <dbReference type="ARBA" id="ARBA00022692"/>
    </source>
</evidence>
<evidence type="ECO:0000256" key="5">
    <source>
        <dbReference type="ARBA" id="ARBA00023136"/>
    </source>
</evidence>
<evidence type="ECO:0000256" key="4">
    <source>
        <dbReference type="ARBA" id="ARBA00022989"/>
    </source>
</evidence>
<keyword evidence="4 7" id="KW-1133">Transmembrane helix</keyword>